<dbReference type="EMBL" id="RHXB01000014">
    <property type="protein sequence ID" value="RSE23258.1"/>
    <property type="molecule type" value="Genomic_DNA"/>
</dbReference>
<protein>
    <submittedName>
        <fullName evidence="4">N(4)-(Beta-N-acetylglucosaminyl)-L-asparaginase</fullName>
    </submittedName>
</protein>
<evidence type="ECO:0000313" key="5">
    <source>
        <dbReference type="Proteomes" id="UP000275331"/>
    </source>
</evidence>
<feature type="binding site" evidence="2">
    <location>
        <begin position="176"/>
        <end position="179"/>
    </location>
    <ligand>
        <name>substrate</name>
    </ligand>
</feature>
<dbReference type="InterPro" id="IPR029055">
    <property type="entry name" value="Ntn_hydrolases_N"/>
</dbReference>
<dbReference type="InterPro" id="IPR000246">
    <property type="entry name" value="Peptidase_T2"/>
</dbReference>
<evidence type="ECO:0000256" key="1">
    <source>
        <dbReference type="PIRSR" id="PIRSR600246-1"/>
    </source>
</evidence>
<dbReference type="GO" id="GO:0005737">
    <property type="term" value="C:cytoplasm"/>
    <property type="evidence" value="ECO:0007669"/>
    <property type="project" value="TreeGrafter"/>
</dbReference>
<dbReference type="OrthoDB" id="9780217at2"/>
<sequence length="314" mass="33938">MHNTLIATWRMAQDGIIKAMDIDSLEDAVTHVVINVEDNPLFHSVGYGGLPNSKGEVELDAAFMDGDTLNYGAVAAVQHIKNPILVAKTLSRYQRNNVLTGHGAFEFAVQNGFEARDNRYPLSQLKWRNTLQDLPASEQLEAYDGHDTVCVLGCSPAGKVCAGVSTSGLFLKNSGRIGDSPVIGSGCFADSAIGAAAATGVGEDIMKGCLSWEAVRLMQEYSPQYACEKVVAEHTAKLMSRKGECGSISLIAINNKGEWGAATNKEEFSFVIGQPWKPVQVWLAHCRNNTVSVELASEEWLSNYLLRLNQGSGN</sequence>
<name>A0A3R9G502_9ENTR</name>
<evidence type="ECO:0000256" key="3">
    <source>
        <dbReference type="PIRSR" id="PIRSR600246-3"/>
    </source>
</evidence>
<dbReference type="Gene3D" id="3.60.20.30">
    <property type="entry name" value="(Glycosyl)asparaginase"/>
    <property type="match status" value="1"/>
</dbReference>
<feature type="site" description="Cleavage; by autolysis" evidence="3">
    <location>
        <begin position="147"/>
        <end position="148"/>
    </location>
</feature>
<comment type="caution">
    <text evidence="4">The sequence shown here is derived from an EMBL/GenBank/DDBJ whole genome shotgun (WGS) entry which is preliminary data.</text>
</comment>
<evidence type="ECO:0000313" key="4">
    <source>
        <dbReference type="EMBL" id="RSE23258.1"/>
    </source>
</evidence>
<dbReference type="Proteomes" id="UP000275331">
    <property type="component" value="Unassembled WGS sequence"/>
</dbReference>
<proteinExistence type="predicted"/>
<gene>
    <name evidence="4" type="ORF">EGT71_18920</name>
</gene>
<dbReference type="Pfam" id="PF01112">
    <property type="entry name" value="Asparaginase_2"/>
    <property type="match status" value="1"/>
</dbReference>
<dbReference type="AlphaFoldDB" id="A0A3R9G502"/>
<dbReference type="SUPFAM" id="SSF56235">
    <property type="entry name" value="N-terminal nucleophile aminohydrolases (Ntn hydrolases)"/>
    <property type="match status" value="1"/>
</dbReference>
<dbReference type="RefSeq" id="WP_125294764.1">
    <property type="nucleotide sequence ID" value="NZ_DAIRID010000097.1"/>
</dbReference>
<evidence type="ECO:0000256" key="2">
    <source>
        <dbReference type="PIRSR" id="PIRSR600246-2"/>
    </source>
</evidence>
<accession>A0A3R9G502</accession>
<feature type="active site" description="Nucleophile" evidence="1">
    <location>
        <position position="148"/>
    </location>
</feature>
<feature type="binding site" evidence="2">
    <location>
        <begin position="199"/>
        <end position="202"/>
    </location>
    <ligand>
        <name>substrate</name>
    </ligand>
</feature>
<organism evidence="4 5">
    <name type="scientific">Atlantibacter subterraneus</name>
    <dbReference type="NCBI Taxonomy" id="255519"/>
    <lineage>
        <taxon>Bacteria</taxon>
        <taxon>Pseudomonadati</taxon>
        <taxon>Pseudomonadota</taxon>
        <taxon>Gammaproteobacteria</taxon>
        <taxon>Enterobacterales</taxon>
        <taxon>Enterobacteriaceae</taxon>
        <taxon>Atlantibacter</taxon>
    </lineage>
</organism>
<dbReference type="GO" id="GO:0016811">
    <property type="term" value="F:hydrolase activity, acting on carbon-nitrogen (but not peptide) bonds, in linear amides"/>
    <property type="evidence" value="ECO:0007669"/>
    <property type="project" value="UniProtKB-ARBA"/>
</dbReference>
<reference evidence="4 5" key="1">
    <citation type="submission" date="2018-10" db="EMBL/GenBank/DDBJ databases">
        <title>Transmission dynamics of multidrug resistant bacteria on intensive care unit surfaces.</title>
        <authorList>
            <person name="D'Souza A.W."/>
            <person name="Potter R.F."/>
            <person name="Wallace M."/>
            <person name="Shupe A."/>
            <person name="Patel S."/>
            <person name="Sun S."/>
            <person name="Gul D."/>
            <person name="Kwon J.H."/>
            <person name="Andleeb S."/>
            <person name="Burnham C.-A.D."/>
            <person name="Dantas G."/>
        </authorList>
    </citation>
    <scope>NUCLEOTIDE SEQUENCE [LARGE SCALE GENOMIC DNA]</scope>
    <source>
        <strain evidence="4 5">AS_373</strain>
    </source>
</reference>
<dbReference type="PANTHER" id="PTHR10188:SF6">
    <property type="entry name" value="N(4)-(BETA-N-ACETYLGLUCOSAMINYL)-L-ASPARAGINASE"/>
    <property type="match status" value="1"/>
</dbReference>
<dbReference type="PANTHER" id="PTHR10188">
    <property type="entry name" value="L-ASPARAGINASE"/>
    <property type="match status" value="1"/>
</dbReference>